<evidence type="ECO:0008006" key="9">
    <source>
        <dbReference type="Google" id="ProtNLM"/>
    </source>
</evidence>
<dbReference type="GO" id="GO:0016020">
    <property type="term" value="C:membrane"/>
    <property type="evidence" value="ECO:0007669"/>
    <property type="project" value="UniProtKB-SubCell"/>
</dbReference>
<feature type="transmembrane region" description="Helical" evidence="6">
    <location>
        <begin position="135"/>
        <end position="155"/>
    </location>
</feature>
<feature type="transmembrane region" description="Helical" evidence="6">
    <location>
        <begin position="162"/>
        <end position="182"/>
    </location>
</feature>
<accession>A0A916K1F4</accession>
<comment type="caution">
    <text evidence="7">The sequence shown here is derived from an EMBL/GenBank/DDBJ whole genome shotgun (WGS) entry which is preliminary data.</text>
</comment>
<keyword evidence="8" id="KW-1185">Reference proteome</keyword>
<sequence>MTSRSPQPFPDPESLSLPLLEDALEHQAPEAEALAAAEAKPRWRGWIHAGTFPIAIAAGIVLVSLAHGPLAKWAAAVYMLTSMLLFGVSALYHRFDWKPSTKRVFRRLDHANIFLLIAGTYTPIALLALPLGKGILLLILVWSGALLGIGFRVFWIGAPRWLYVPLYILLGWAAVMFLVDIYRANPATMILVIVGGLLYTLGSVVYGIKRPNPVPGVFGFHEIFHALTVLAFLCHWTAALLIALDPVYLR</sequence>
<dbReference type="EMBL" id="CAJVAP010000019">
    <property type="protein sequence ID" value="CAG7613973.1"/>
    <property type="molecule type" value="Genomic_DNA"/>
</dbReference>
<dbReference type="Pfam" id="PF03006">
    <property type="entry name" value="HlyIII"/>
    <property type="match status" value="1"/>
</dbReference>
<feature type="transmembrane region" description="Helical" evidence="6">
    <location>
        <begin position="73"/>
        <end position="92"/>
    </location>
</feature>
<feature type="binding site" evidence="5">
    <location>
        <position position="93"/>
    </location>
    <ligand>
        <name>Zn(2+)</name>
        <dbReference type="ChEBI" id="CHEBI:29105"/>
    </ligand>
</feature>
<reference evidence="7" key="1">
    <citation type="submission" date="2021-06" db="EMBL/GenBank/DDBJ databases">
        <authorList>
            <person name="Criscuolo A."/>
        </authorList>
    </citation>
    <scope>NUCLEOTIDE SEQUENCE</scope>
    <source>
        <strain evidence="7">CIP111803</strain>
    </source>
</reference>
<organism evidence="7 8">
    <name type="scientific">Leucobacter soli</name>
    <dbReference type="NCBI Taxonomy" id="2812850"/>
    <lineage>
        <taxon>Bacteria</taxon>
        <taxon>Bacillati</taxon>
        <taxon>Actinomycetota</taxon>
        <taxon>Actinomycetes</taxon>
        <taxon>Micrococcales</taxon>
        <taxon>Microbacteriaceae</taxon>
        <taxon>Leucobacter</taxon>
    </lineage>
</organism>
<dbReference type="InterPro" id="IPR004254">
    <property type="entry name" value="AdipoR/HlyIII-related"/>
</dbReference>
<protein>
    <recommendedName>
        <fullName evidence="9">Hemolysin III</fullName>
    </recommendedName>
</protein>
<dbReference type="GO" id="GO:0046872">
    <property type="term" value="F:metal ion binding"/>
    <property type="evidence" value="ECO:0007669"/>
    <property type="project" value="UniProtKB-KW"/>
</dbReference>
<keyword evidence="5" id="KW-0862">Zinc</keyword>
<feature type="binding site" evidence="5">
    <location>
        <position position="221"/>
    </location>
    <ligand>
        <name>Zn(2+)</name>
        <dbReference type="ChEBI" id="CHEBI:29105"/>
    </ligand>
</feature>
<comment type="subcellular location">
    <subcellularLocation>
        <location evidence="1">Membrane</location>
        <topology evidence="1">Multi-pass membrane protein</topology>
    </subcellularLocation>
</comment>
<evidence type="ECO:0000256" key="1">
    <source>
        <dbReference type="ARBA" id="ARBA00004141"/>
    </source>
</evidence>
<keyword evidence="4 6" id="KW-0472">Membrane</keyword>
<dbReference type="PANTHER" id="PTHR20855:SF3">
    <property type="entry name" value="LD03007P"/>
    <property type="match status" value="1"/>
</dbReference>
<evidence type="ECO:0000256" key="3">
    <source>
        <dbReference type="ARBA" id="ARBA00022989"/>
    </source>
</evidence>
<evidence type="ECO:0000256" key="5">
    <source>
        <dbReference type="PIRSR" id="PIRSR604254-1"/>
    </source>
</evidence>
<evidence type="ECO:0000313" key="7">
    <source>
        <dbReference type="EMBL" id="CAG7613973.1"/>
    </source>
</evidence>
<feature type="transmembrane region" description="Helical" evidence="6">
    <location>
        <begin position="113"/>
        <end position="129"/>
    </location>
</feature>
<dbReference type="PANTHER" id="PTHR20855">
    <property type="entry name" value="ADIPOR/PROGESTIN RECEPTOR-RELATED"/>
    <property type="match status" value="1"/>
</dbReference>
<feature type="transmembrane region" description="Helical" evidence="6">
    <location>
        <begin position="188"/>
        <end position="208"/>
    </location>
</feature>
<evidence type="ECO:0000313" key="8">
    <source>
        <dbReference type="Proteomes" id="UP000693892"/>
    </source>
</evidence>
<gene>
    <name evidence="7" type="ORF">LEUCIP111803_01744</name>
</gene>
<evidence type="ECO:0000256" key="4">
    <source>
        <dbReference type="ARBA" id="ARBA00023136"/>
    </source>
</evidence>
<dbReference type="Proteomes" id="UP000693892">
    <property type="component" value="Unassembled WGS sequence"/>
</dbReference>
<feature type="transmembrane region" description="Helical" evidence="6">
    <location>
        <begin position="46"/>
        <end position="67"/>
    </location>
</feature>
<evidence type="ECO:0000256" key="6">
    <source>
        <dbReference type="SAM" id="Phobius"/>
    </source>
</evidence>
<proteinExistence type="predicted"/>
<dbReference type="RefSeq" id="WP_218115519.1">
    <property type="nucleotide sequence ID" value="NZ_CAJVAP010000019.1"/>
</dbReference>
<dbReference type="AlphaFoldDB" id="A0A916K1F4"/>
<name>A0A916K1F4_9MICO</name>
<feature type="binding site" evidence="5">
    <location>
        <position position="225"/>
    </location>
    <ligand>
        <name>Zn(2+)</name>
        <dbReference type="ChEBI" id="CHEBI:29105"/>
    </ligand>
</feature>
<feature type="transmembrane region" description="Helical" evidence="6">
    <location>
        <begin position="220"/>
        <end position="244"/>
    </location>
</feature>
<keyword evidence="3 6" id="KW-1133">Transmembrane helix</keyword>
<keyword evidence="5" id="KW-0479">Metal-binding</keyword>
<evidence type="ECO:0000256" key="2">
    <source>
        <dbReference type="ARBA" id="ARBA00022692"/>
    </source>
</evidence>
<keyword evidence="2 6" id="KW-0812">Transmembrane</keyword>